<reference evidence="2 3" key="1">
    <citation type="submission" date="2013-09" db="EMBL/GenBank/DDBJ databases">
        <title>Whole genome shotgun sequence of Novosphingobium tardaugens NBRC 16725.</title>
        <authorList>
            <person name="Isaki S."/>
            <person name="Hosoyama A."/>
            <person name="Tsuchikane K."/>
            <person name="Katsumata H."/>
            <person name="Ando Y."/>
            <person name="Yamazaki S."/>
            <person name="Fujita N."/>
        </authorList>
    </citation>
    <scope>NUCLEOTIDE SEQUENCE [LARGE SCALE GENOMIC DNA]</scope>
    <source>
        <strain evidence="2 3">NBRC 16725</strain>
    </source>
</reference>
<dbReference type="Proteomes" id="UP000016568">
    <property type="component" value="Unassembled WGS sequence"/>
</dbReference>
<keyword evidence="1" id="KW-0812">Transmembrane</keyword>
<dbReference type="eggNOG" id="COG1988">
    <property type="taxonomic scope" value="Bacteria"/>
</dbReference>
<dbReference type="OrthoDB" id="110250at2"/>
<dbReference type="PANTHER" id="PTHR40031:SF1">
    <property type="entry name" value="MEMBRANE-BOUND METAL-DEPENDENT HYDROLASE"/>
    <property type="match status" value="1"/>
</dbReference>
<dbReference type="AlphaFoldDB" id="U2ZRM4"/>
<feature type="transmembrane region" description="Helical" evidence="1">
    <location>
        <begin position="59"/>
        <end position="78"/>
    </location>
</feature>
<dbReference type="InterPro" id="IPR007404">
    <property type="entry name" value="YdjM-like"/>
</dbReference>
<dbReference type="PANTHER" id="PTHR40031">
    <property type="entry name" value="HYPOTHETICAL MEMBRANE SPANNING PROTEIN"/>
    <property type="match status" value="1"/>
</dbReference>
<feature type="transmembrane region" description="Helical" evidence="1">
    <location>
        <begin position="138"/>
        <end position="157"/>
    </location>
</feature>
<dbReference type="Pfam" id="PF04307">
    <property type="entry name" value="YdjM"/>
    <property type="match status" value="1"/>
</dbReference>
<evidence type="ECO:0008006" key="4">
    <source>
        <dbReference type="Google" id="ProtNLM"/>
    </source>
</evidence>
<evidence type="ECO:0000313" key="3">
    <source>
        <dbReference type="Proteomes" id="UP000016568"/>
    </source>
</evidence>
<evidence type="ECO:0000256" key="1">
    <source>
        <dbReference type="SAM" id="Phobius"/>
    </source>
</evidence>
<comment type="caution">
    <text evidence="2">The sequence shown here is derived from an EMBL/GenBank/DDBJ whole genome shotgun (WGS) entry which is preliminary data.</text>
</comment>
<gene>
    <name evidence="2" type="ORF">NT2_02_01020</name>
</gene>
<keyword evidence="3" id="KW-1185">Reference proteome</keyword>
<dbReference type="EMBL" id="BASZ01000002">
    <property type="protein sequence ID" value="GAD48019.1"/>
    <property type="molecule type" value="Genomic_DNA"/>
</dbReference>
<sequence length="332" mass="36880">MDNLTHSLTGWALGQAGLKTKSRKGLAALILGANMPDLDVFFGHSCWIPLATHRGVTHSLLGGMIWLPPVLAGLLWLLDRWQVHRGAEFKSGLPMHFGWLVALCYIGAITHPLLDLQTTYAVQLLSPFSTNWFHTESLFIIDLWVWIALGLAIWLSRRREKADGDWIKPARAGLALVVGYIGVNLVLSAQAERQVVRAVPNLQPDAMFAGLEPLQFWKREVVWRQDGMIGRANWSPFAGVSDLSSPLPDNMRDPVVRAAAFSTDELRTFMRWSVMPVARVERVKCALRITFNDGRFGTGRIMGREVRNPFNHVVMVPQNGAGCEPRADAAAG</sequence>
<dbReference type="InterPro" id="IPR053170">
    <property type="entry name" value="Transcription_regulator"/>
</dbReference>
<name>U2ZRM4_9SPHN</name>
<proteinExistence type="predicted"/>
<keyword evidence="1" id="KW-1133">Transmembrane helix</keyword>
<accession>U2ZRM4</accession>
<keyword evidence="1" id="KW-0472">Membrane</keyword>
<evidence type="ECO:0000313" key="2">
    <source>
        <dbReference type="EMBL" id="GAD48019.1"/>
    </source>
</evidence>
<dbReference type="KEGG" id="ntd:EGO55_20425"/>
<protein>
    <recommendedName>
        <fullName evidence="4">Hydrolase</fullName>
    </recommendedName>
</protein>
<dbReference type="RefSeq" id="WP_021688926.1">
    <property type="nucleotide sequence ID" value="NZ_BASZ01000002.1"/>
</dbReference>
<organism evidence="2 3">
    <name type="scientific">Caenibius tardaugens NBRC 16725</name>
    <dbReference type="NCBI Taxonomy" id="1219035"/>
    <lineage>
        <taxon>Bacteria</taxon>
        <taxon>Pseudomonadati</taxon>
        <taxon>Pseudomonadota</taxon>
        <taxon>Alphaproteobacteria</taxon>
        <taxon>Sphingomonadales</taxon>
        <taxon>Erythrobacteraceae</taxon>
        <taxon>Caenibius</taxon>
    </lineage>
</organism>
<feature type="transmembrane region" description="Helical" evidence="1">
    <location>
        <begin position="99"/>
        <end position="118"/>
    </location>
</feature>